<dbReference type="PANTHER" id="PTHR42912">
    <property type="entry name" value="METHYLTRANSFERASE"/>
    <property type="match status" value="1"/>
</dbReference>
<feature type="region of interest" description="Disordered" evidence="1">
    <location>
        <begin position="186"/>
        <end position="205"/>
    </location>
</feature>
<organism evidence="3 4">
    <name type="scientific">Candidatus Nesterenkonia stercoripullorum</name>
    <dbReference type="NCBI Taxonomy" id="2838701"/>
    <lineage>
        <taxon>Bacteria</taxon>
        <taxon>Bacillati</taxon>
        <taxon>Actinomycetota</taxon>
        <taxon>Actinomycetes</taxon>
        <taxon>Micrococcales</taxon>
        <taxon>Micrococcaceae</taxon>
        <taxon>Nesterenkonia</taxon>
    </lineage>
</organism>
<dbReference type="AlphaFoldDB" id="A0A9D1UTE7"/>
<dbReference type="InterPro" id="IPR050508">
    <property type="entry name" value="Methyltransf_Superfamily"/>
</dbReference>
<evidence type="ECO:0000256" key="1">
    <source>
        <dbReference type="SAM" id="MobiDB-lite"/>
    </source>
</evidence>
<dbReference type="Pfam" id="PF13649">
    <property type="entry name" value="Methyltransf_25"/>
    <property type="match status" value="1"/>
</dbReference>
<keyword evidence="3" id="KW-0489">Methyltransferase</keyword>
<evidence type="ECO:0000313" key="4">
    <source>
        <dbReference type="Proteomes" id="UP000824151"/>
    </source>
</evidence>
<proteinExistence type="predicted"/>
<accession>A0A9D1UTE7</accession>
<reference evidence="3" key="2">
    <citation type="submission" date="2021-04" db="EMBL/GenBank/DDBJ databases">
        <authorList>
            <person name="Gilroy R."/>
        </authorList>
    </citation>
    <scope>NUCLEOTIDE SEQUENCE</scope>
    <source>
        <strain evidence="3">ChiHejej3B27-3195</strain>
    </source>
</reference>
<dbReference type="InterPro" id="IPR041698">
    <property type="entry name" value="Methyltransf_25"/>
</dbReference>
<dbReference type="SUPFAM" id="SSF53335">
    <property type="entry name" value="S-adenosyl-L-methionine-dependent methyltransferases"/>
    <property type="match status" value="1"/>
</dbReference>
<dbReference type="InterPro" id="IPR029063">
    <property type="entry name" value="SAM-dependent_MTases_sf"/>
</dbReference>
<dbReference type="EMBL" id="DXGD01000300">
    <property type="protein sequence ID" value="HIX00097.1"/>
    <property type="molecule type" value="Genomic_DNA"/>
</dbReference>
<sequence>MAEHSITSIGEVQAAYGARALEYANALGALENLAEADLTLVADWAKGIAGRVVDVGSGPGQWTQYLHRLGVRVSGIDPVPEFVELASAAYPEVSFEVGRAENTLLPKGTLGGVLAWYSLIHTEPLAISQALQEFHRILRPGGGLALGFFEGLELEPFEHAITTAWFWPMQRLVSEVEAAGFTVTHTETRTDPGSRRHGAITALRE</sequence>
<reference evidence="3" key="1">
    <citation type="journal article" date="2021" name="PeerJ">
        <title>Extensive microbial diversity within the chicken gut microbiome revealed by metagenomics and culture.</title>
        <authorList>
            <person name="Gilroy R."/>
            <person name="Ravi A."/>
            <person name="Getino M."/>
            <person name="Pursley I."/>
            <person name="Horton D.L."/>
            <person name="Alikhan N.F."/>
            <person name="Baker D."/>
            <person name="Gharbi K."/>
            <person name="Hall N."/>
            <person name="Watson M."/>
            <person name="Adriaenssens E.M."/>
            <person name="Foster-Nyarko E."/>
            <person name="Jarju S."/>
            <person name="Secka A."/>
            <person name="Antonio M."/>
            <person name="Oren A."/>
            <person name="Chaudhuri R.R."/>
            <person name="La Ragione R."/>
            <person name="Hildebrand F."/>
            <person name="Pallen M.J."/>
        </authorList>
    </citation>
    <scope>NUCLEOTIDE SEQUENCE</scope>
    <source>
        <strain evidence="3">ChiHejej3B27-3195</strain>
    </source>
</reference>
<evidence type="ECO:0000259" key="2">
    <source>
        <dbReference type="Pfam" id="PF13649"/>
    </source>
</evidence>
<dbReference type="CDD" id="cd02440">
    <property type="entry name" value="AdoMet_MTases"/>
    <property type="match status" value="1"/>
</dbReference>
<dbReference type="Proteomes" id="UP000824151">
    <property type="component" value="Unassembled WGS sequence"/>
</dbReference>
<dbReference type="GO" id="GO:0008168">
    <property type="term" value="F:methyltransferase activity"/>
    <property type="evidence" value="ECO:0007669"/>
    <property type="project" value="UniProtKB-KW"/>
</dbReference>
<protein>
    <submittedName>
        <fullName evidence="3">Class I SAM-dependent methyltransferase</fullName>
    </submittedName>
</protein>
<keyword evidence="3" id="KW-0808">Transferase</keyword>
<name>A0A9D1UTE7_9MICC</name>
<feature type="domain" description="Methyltransferase" evidence="2">
    <location>
        <begin position="52"/>
        <end position="142"/>
    </location>
</feature>
<dbReference type="Gene3D" id="3.40.50.150">
    <property type="entry name" value="Vaccinia Virus protein VP39"/>
    <property type="match status" value="1"/>
</dbReference>
<dbReference type="GO" id="GO:0032259">
    <property type="term" value="P:methylation"/>
    <property type="evidence" value="ECO:0007669"/>
    <property type="project" value="UniProtKB-KW"/>
</dbReference>
<evidence type="ECO:0000313" key="3">
    <source>
        <dbReference type="EMBL" id="HIX00097.1"/>
    </source>
</evidence>
<comment type="caution">
    <text evidence="3">The sequence shown here is derived from an EMBL/GenBank/DDBJ whole genome shotgun (WGS) entry which is preliminary data.</text>
</comment>
<gene>
    <name evidence="3" type="ORF">H9871_08115</name>
</gene>